<dbReference type="RefSeq" id="WP_124685215.1">
    <property type="nucleotide sequence ID" value="NZ_CP033970.1"/>
</dbReference>
<gene>
    <name evidence="8" type="ORF">EHF44_18540</name>
</gene>
<evidence type="ECO:0000256" key="3">
    <source>
        <dbReference type="ARBA" id="ARBA00007588"/>
    </source>
</evidence>
<comment type="pathway">
    <text evidence="2">Siderophore biosynthesis.</text>
</comment>
<dbReference type="PRINTS" id="PR00368">
    <property type="entry name" value="FADPNR"/>
</dbReference>
<dbReference type="GO" id="GO:0004497">
    <property type="term" value="F:monooxygenase activity"/>
    <property type="evidence" value="ECO:0007669"/>
    <property type="project" value="UniProtKB-KW"/>
</dbReference>
<evidence type="ECO:0000256" key="7">
    <source>
        <dbReference type="ARBA" id="ARBA00023002"/>
    </source>
</evidence>
<dbReference type="PANTHER" id="PTHR42802">
    <property type="entry name" value="MONOOXYGENASE"/>
    <property type="match status" value="1"/>
</dbReference>
<dbReference type="InterPro" id="IPR036188">
    <property type="entry name" value="FAD/NAD-bd_sf"/>
</dbReference>
<protein>
    <submittedName>
        <fullName evidence="8">Ornithine monooxygenase</fullName>
    </submittedName>
</protein>
<keyword evidence="6" id="KW-0521">NADP</keyword>
<keyword evidence="5" id="KW-0274">FAD</keyword>
<dbReference type="SUPFAM" id="SSF51905">
    <property type="entry name" value="FAD/NAD(P)-binding domain"/>
    <property type="match status" value="2"/>
</dbReference>
<dbReference type="Gene3D" id="3.50.50.60">
    <property type="entry name" value="FAD/NAD(P)-binding domain"/>
    <property type="match status" value="1"/>
</dbReference>
<evidence type="ECO:0000313" key="9">
    <source>
        <dbReference type="Proteomes" id="UP000270411"/>
    </source>
</evidence>
<keyword evidence="7" id="KW-0560">Oxidoreductase</keyword>
<sequence length="467" mass="50895">MTLRDLSPAVHDVIGIGFGPSNLALAIALQEQADAGRPLDAHFLEKQQQYHWHGNTLVSQSEMQISFLKDLVSMRNPTSPYSFVNYLHRHGRLVDFINLRTFYPSRMEYNDYLRWAASHFADQCSLGEDVQRVEPDGQRGADGRIDRVRVVSVDGQGRERVRVARSVVLSTGGTPRIPAAFAGLRGNARITHHSGYLNWVRQQPCAGGEPMRIAVVGAGQSAAEAFIDLHDNYPSAKVDWLVRGAALKPADDSPFVNEIFAPAYTDVVYEQTQAGRDRLIDEYLNTNYSVIDADLIERIYAMLYRQKVSGQFRVNLLTCKAALAAHAGAHGVELTIGSTAPTAMSGADGGSGRASGRASDTETRRYDAVVLATGYERESHRRLLAPLADHLGDFSVDRNYRVQASAELAVPVYLQGFCQSSHGLSDTLLSVLPVRAEEIASAIHDALHAGRGWTPQSAAAASQAAAA</sequence>
<dbReference type="EMBL" id="CP033970">
    <property type="protein sequence ID" value="AZG15481.1"/>
    <property type="molecule type" value="Genomic_DNA"/>
</dbReference>
<dbReference type="Proteomes" id="UP000270411">
    <property type="component" value="Chromosome 2"/>
</dbReference>
<dbReference type="GO" id="GO:0006879">
    <property type="term" value="P:intracellular iron ion homeostasis"/>
    <property type="evidence" value="ECO:0007669"/>
    <property type="project" value="TreeGrafter"/>
</dbReference>
<evidence type="ECO:0000256" key="2">
    <source>
        <dbReference type="ARBA" id="ARBA00004924"/>
    </source>
</evidence>
<comment type="cofactor">
    <cofactor evidence="1">
        <name>FAD</name>
        <dbReference type="ChEBI" id="CHEBI:57692"/>
    </cofactor>
</comment>
<evidence type="ECO:0000256" key="5">
    <source>
        <dbReference type="ARBA" id="ARBA00022827"/>
    </source>
</evidence>
<dbReference type="KEGG" id="cpau:EHF44_18540"/>
<evidence type="ECO:0000256" key="4">
    <source>
        <dbReference type="ARBA" id="ARBA00022630"/>
    </source>
</evidence>
<keyword evidence="8" id="KW-0503">Monooxygenase</keyword>
<name>A0A3G8H4L5_9BURK</name>
<dbReference type="OrthoDB" id="7527071at2"/>
<comment type="similarity">
    <text evidence="3">Belongs to the lysine N(6)-hydroxylase/L-ornithine N(5)-oxygenase family.</text>
</comment>
<dbReference type="Pfam" id="PF13434">
    <property type="entry name" value="Lys_Orn_oxgnase"/>
    <property type="match status" value="1"/>
</dbReference>
<organism evidence="8 9">
    <name type="scientific">Cupriavidus pauculus</name>
    <dbReference type="NCBI Taxonomy" id="82633"/>
    <lineage>
        <taxon>Bacteria</taxon>
        <taxon>Pseudomonadati</taxon>
        <taxon>Pseudomonadota</taxon>
        <taxon>Betaproteobacteria</taxon>
        <taxon>Burkholderiales</taxon>
        <taxon>Burkholderiaceae</taxon>
        <taxon>Cupriavidus</taxon>
    </lineage>
</organism>
<dbReference type="PANTHER" id="PTHR42802:SF1">
    <property type="entry name" value="L-ORNITHINE N(5)-MONOOXYGENASE"/>
    <property type="match status" value="1"/>
</dbReference>
<accession>A0A3G8H4L5</accession>
<dbReference type="AlphaFoldDB" id="A0A3G8H4L5"/>
<evidence type="ECO:0000256" key="1">
    <source>
        <dbReference type="ARBA" id="ARBA00001974"/>
    </source>
</evidence>
<reference evidence="9" key="1">
    <citation type="submission" date="2018-11" db="EMBL/GenBank/DDBJ databases">
        <title>FDA dAtabase for Regulatory Grade micrObial Sequences (FDA-ARGOS): Supporting development and validation of Infectious Disease Dx tests.</title>
        <authorList>
            <person name="Goldberg B."/>
            <person name="Campos J."/>
            <person name="Tallon L."/>
            <person name="Sadzewicz L."/>
            <person name="Zhao X."/>
            <person name="Vavikolanu K."/>
            <person name="Mehta A."/>
            <person name="Aluvathingal J."/>
            <person name="Nadendla S."/>
            <person name="Geyer C."/>
            <person name="Nandy P."/>
            <person name="Yan Y."/>
            <person name="Sichtig H."/>
        </authorList>
    </citation>
    <scope>NUCLEOTIDE SEQUENCE [LARGE SCALE GENOMIC DNA]</scope>
    <source>
        <strain evidence="9">FDAARGOS_614</strain>
    </source>
</reference>
<evidence type="ECO:0000256" key="6">
    <source>
        <dbReference type="ARBA" id="ARBA00022857"/>
    </source>
</evidence>
<evidence type="ECO:0000313" key="8">
    <source>
        <dbReference type="EMBL" id="AZG15481.1"/>
    </source>
</evidence>
<dbReference type="InterPro" id="IPR025700">
    <property type="entry name" value="Lys/Orn_oxygenase"/>
</dbReference>
<keyword evidence="4" id="KW-0285">Flavoprotein</keyword>
<proteinExistence type="inferred from homology"/>